<proteinExistence type="predicted"/>
<keyword evidence="3" id="KW-1185">Reference proteome</keyword>
<evidence type="ECO:0000313" key="2">
    <source>
        <dbReference type="EMBL" id="KAK7060642.1"/>
    </source>
</evidence>
<dbReference type="AlphaFoldDB" id="A0AAN8WE49"/>
<dbReference type="InterPro" id="IPR006578">
    <property type="entry name" value="MADF-dom"/>
</dbReference>
<evidence type="ECO:0000259" key="1">
    <source>
        <dbReference type="PROSITE" id="PS51029"/>
    </source>
</evidence>
<dbReference type="PROSITE" id="PS51029">
    <property type="entry name" value="MADF"/>
    <property type="match status" value="1"/>
</dbReference>
<dbReference type="Pfam" id="PF10545">
    <property type="entry name" value="MADF_DNA_bdg"/>
    <property type="match status" value="1"/>
</dbReference>
<organism evidence="2 3">
    <name type="scientific">Halocaridina rubra</name>
    <name type="common">Hawaiian red shrimp</name>
    <dbReference type="NCBI Taxonomy" id="373956"/>
    <lineage>
        <taxon>Eukaryota</taxon>
        <taxon>Metazoa</taxon>
        <taxon>Ecdysozoa</taxon>
        <taxon>Arthropoda</taxon>
        <taxon>Crustacea</taxon>
        <taxon>Multicrustacea</taxon>
        <taxon>Malacostraca</taxon>
        <taxon>Eumalacostraca</taxon>
        <taxon>Eucarida</taxon>
        <taxon>Decapoda</taxon>
        <taxon>Pleocyemata</taxon>
        <taxon>Caridea</taxon>
        <taxon>Atyoidea</taxon>
        <taxon>Atyidae</taxon>
        <taxon>Halocaridina</taxon>
    </lineage>
</organism>
<dbReference type="SMART" id="SM00595">
    <property type="entry name" value="MADF"/>
    <property type="match status" value="1"/>
</dbReference>
<dbReference type="Proteomes" id="UP001381693">
    <property type="component" value="Unassembled WGS sequence"/>
</dbReference>
<accession>A0AAN8WE49</accession>
<sequence>MEDINGKRNEREVLLQFIQTYRDHPALWKVKSKEYSNKIARSKGISALQDILKELELDCTRDAVIKKINCLRGSFRREYRKIENSKKSGTSTDDVYTSSLWYFEEMMFVLDQDVPRESCSNLDNINNLDDEIAETDETEDATPCTSQQVKRRRKTLSKSDHILDTVTRKLDESVHKDDPGIDLFGSSVARRIHSMDERTAIITRKLINDVLFEAEMGNLNSSSRVISTPLETVPLPIPSNTSVYSFSSNNSSNTND</sequence>
<dbReference type="PANTHER" id="PTHR21505">
    <property type="entry name" value="MADF DOMAIN-CONTAINING PROTEIN-RELATED"/>
    <property type="match status" value="1"/>
</dbReference>
<gene>
    <name evidence="2" type="ORF">SK128_023920</name>
</gene>
<comment type="caution">
    <text evidence="2">The sequence shown here is derived from an EMBL/GenBank/DDBJ whole genome shotgun (WGS) entry which is preliminary data.</text>
</comment>
<dbReference type="PANTHER" id="PTHR21505:SF8">
    <property type="entry name" value="DPT-YFP REPRESSOR BY OVEREXPRESSION, ISOFORM D-RELATED"/>
    <property type="match status" value="1"/>
</dbReference>
<dbReference type="EMBL" id="JAXCGZ010021058">
    <property type="protein sequence ID" value="KAK7060642.1"/>
    <property type="molecule type" value="Genomic_DNA"/>
</dbReference>
<protein>
    <recommendedName>
        <fullName evidence="1">MADF domain-containing protein</fullName>
    </recommendedName>
</protein>
<evidence type="ECO:0000313" key="3">
    <source>
        <dbReference type="Proteomes" id="UP001381693"/>
    </source>
</evidence>
<name>A0AAN8WE49_HALRR</name>
<reference evidence="2 3" key="1">
    <citation type="submission" date="2023-11" db="EMBL/GenBank/DDBJ databases">
        <title>Halocaridina rubra genome assembly.</title>
        <authorList>
            <person name="Smith C."/>
        </authorList>
    </citation>
    <scope>NUCLEOTIDE SEQUENCE [LARGE SCALE GENOMIC DNA]</scope>
    <source>
        <strain evidence="2">EP-1</strain>
        <tissue evidence="2">Whole</tissue>
    </source>
</reference>
<feature type="domain" description="MADF" evidence="1">
    <location>
        <begin position="16"/>
        <end position="114"/>
    </location>
</feature>